<gene>
    <name evidence="2" type="ORF">CNX65_22745</name>
</gene>
<evidence type="ECO:0000313" key="3">
    <source>
        <dbReference type="Proteomes" id="UP000218505"/>
    </source>
</evidence>
<sequence>MREVLSGLAGRRAERNDGERAASPASSATAGVALARAATAVVDGLPRAGGARVTRVEVRETRSNTTVCEPVWS</sequence>
<dbReference type="EMBL" id="CP023445">
    <property type="protein sequence ID" value="ATE55752.1"/>
    <property type="molecule type" value="Genomic_DNA"/>
</dbReference>
<accession>A0A290Z9U5</accession>
<name>A0A290Z9U5_9PSEU</name>
<dbReference type="AlphaFoldDB" id="A0A290Z9U5"/>
<evidence type="ECO:0000256" key="1">
    <source>
        <dbReference type="SAM" id="MobiDB-lite"/>
    </source>
</evidence>
<keyword evidence="3" id="KW-1185">Reference proteome</keyword>
<feature type="region of interest" description="Disordered" evidence="1">
    <location>
        <begin position="1"/>
        <end position="29"/>
    </location>
</feature>
<protein>
    <submittedName>
        <fullName evidence="2">Uncharacterized protein</fullName>
    </submittedName>
</protein>
<evidence type="ECO:0000313" key="2">
    <source>
        <dbReference type="EMBL" id="ATE55752.1"/>
    </source>
</evidence>
<organism evidence="2 3">
    <name type="scientific">Actinosynnema pretiosum</name>
    <dbReference type="NCBI Taxonomy" id="42197"/>
    <lineage>
        <taxon>Bacteria</taxon>
        <taxon>Bacillati</taxon>
        <taxon>Actinomycetota</taxon>
        <taxon>Actinomycetes</taxon>
        <taxon>Pseudonocardiales</taxon>
        <taxon>Pseudonocardiaceae</taxon>
        <taxon>Actinosynnema</taxon>
    </lineage>
</organism>
<reference evidence="2" key="1">
    <citation type="submission" date="2017-09" db="EMBL/GenBank/DDBJ databases">
        <title>Complete Genome Sequence of ansamitocin-producing Bacterium Actinosynnema pretiosum X47.</title>
        <authorList>
            <person name="Cao G."/>
            <person name="Zong G."/>
            <person name="Zhong C."/>
            <person name="Fu J."/>
        </authorList>
    </citation>
    <scope>NUCLEOTIDE SEQUENCE [LARGE SCALE GENOMIC DNA]</scope>
    <source>
        <strain evidence="2">X47</strain>
    </source>
</reference>
<proteinExistence type="predicted"/>
<dbReference type="KEGG" id="apre:CNX65_22745"/>
<feature type="compositionally biased region" description="Basic and acidic residues" evidence="1">
    <location>
        <begin position="11"/>
        <end position="20"/>
    </location>
</feature>
<dbReference type="Proteomes" id="UP000218505">
    <property type="component" value="Chromosome"/>
</dbReference>